<feature type="transmembrane region" description="Helical" evidence="6">
    <location>
        <begin position="6"/>
        <end position="25"/>
    </location>
</feature>
<evidence type="ECO:0000256" key="2">
    <source>
        <dbReference type="ARBA" id="ARBA00022475"/>
    </source>
</evidence>
<feature type="transmembrane region" description="Helical" evidence="6">
    <location>
        <begin position="189"/>
        <end position="208"/>
    </location>
</feature>
<keyword evidence="3 6" id="KW-0812">Transmembrane</keyword>
<evidence type="ECO:0000256" key="1">
    <source>
        <dbReference type="ARBA" id="ARBA00004651"/>
    </source>
</evidence>
<feature type="domain" description="VTT" evidence="7">
    <location>
        <begin position="63"/>
        <end position="179"/>
    </location>
</feature>
<sequence>MKTVHFNLLVRGLVLITTLACAGWLFKASDQATVWIDTVVRDNGLVGEILFVSVGALFTALGLPRQTICFLGGYAFGLFEGSLLALLASVGGCISGFVYARKLGRSVVFARFPEKIRHADALLQRNPFAMALLIRLLPVGSNLFTNLVAGISGVQMLAFVAGSTLGYVPQTVIFALLGSGIQIHQIARVGLSILLFVFSSLIGIWILLHRGCLPPPQR</sequence>
<dbReference type="InterPro" id="IPR032816">
    <property type="entry name" value="VTT_dom"/>
</dbReference>
<evidence type="ECO:0000256" key="3">
    <source>
        <dbReference type="ARBA" id="ARBA00022692"/>
    </source>
</evidence>
<gene>
    <name evidence="8" type="ORF">RIEGSTA812A_PEG_811</name>
</gene>
<dbReference type="EMBL" id="LR026963">
    <property type="protein sequence ID" value="VBB69338.1"/>
    <property type="molecule type" value="Genomic_DNA"/>
</dbReference>
<organism evidence="8">
    <name type="scientific">invertebrate metagenome</name>
    <dbReference type="NCBI Taxonomy" id="1711999"/>
    <lineage>
        <taxon>unclassified sequences</taxon>
        <taxon>metagenomes</taxon>
        <taxon>organismal metagenomes</taxon>
    </lineage>
</organism>
<evidence type="ECO:0000259" key="7">
    <source>
        <dbReference type="Pfam" id="PF09335"/>
    </source>
</evidence>
<reference evidence="8" key="1">
    <citation type="submission" date="2018-10" db="EMBL/GenBank/DDBJ databases">
        <authorList>
            <person name="Gruber-Vodicka H."/>
            <person name="Jaeckle O."/>
        </authorList>
    </citation>
    <scope>NUCLEOTIDE SEQUENCE</scope>
</reference>
<accession>A0A484HB17</accession>
<evidence type="ECO:0000256" key="5">
    <source>
        <dbReference type="ARBA" id="ARBA00023136"/>
    </source>
</evidence>
<keyword evidence="4 6" id="KW-1133">Transmembrane helix</keyword>
<dbReference type="InterPro" id="IPR015414">
    <property type="entry name" value="TMEM64"/>
</dbReference>
<dbReference type="GO" id="GO:0005886">
    <property type="term" value="C:plasma membrane"/>
    <property type="evidence" value="ECO:0007669"/>
    <property type="project" value="UniProtKB-SubCell"/>
</dbReference>
<feature type="transmembrane region" description="Helical" evidence="6">
    <location>
        <begin position="122"/>
        <end position="144"/>
    </location>
</feature>
<proteinExistence type="predicted"/>
<dbReference type="Pfam" id="PF09335">
    <property type="entry name" value="VTT_dom"/>
    <property type="match status" value="1"/>
</dbReference>
<dbReference type="PANTHER" id="PTHR12677">
    <property type="entry name" value="GOLGI APPARATUS MEMBRANE PROTEIN TVP38-RELATED"/>
    <property type="match status" value="1"/>
</dbReference>
<feature type="transmembrane region" description="Helical" evidence="6">
    <location>
        <begin position="45"/>
        <end position="63"/>
    </location>
</feature>
<keyword evidence="2" id="KW-1003">Cell membrane</keyword>
<evidence type="ECO:0000256" key="4">
    <source>
        <dbReference type="ARBA" id="ARBA00022989"/>
    </source>
</evidence>
<comment type="subcellular location">
    <subcellularLocation>
        <location evidence="1">Cell membrane</location>
        <topology evidence="1">Multi-pass membrane protein</topology>
    </subcellularLocation>
</comment>
<name>A0A484HB17_9ZZZZ</name>
<evidence type="ECO:0000256" key="6">
    <source>
        <dbReference type="SAM" id="Phobius"/>
    </source>
</evidence>
<feature type="transmembrane region" description="Helical" evidence="6">
    <location>
        <begin position="83"/>
        <end position="101"/>
    </location>
</feature>
<dbReference type="PANTHER" id="PTHR12677:SF59">
    <property type="entry name" value="GOLGI APPARATUS MEMBRANE PROTEIN TVP38-RELATED"/>
    <property type="match status" value="1"/>
</dbReference>
<keyword evidence="5 6" id="KW-0472">Membrane</keyword>
<protein>
    <submittedName>
        <fullName evidence="8">Membrane protein, putative</fullName>
    </submittedName>
</protein>
<evidence type="ECO:0000313" key="8">
    <source>
        <dbReference type="EMBL" id="VBB69338.1"/>
    </source>
</evidence>
<feature type="transmembrane region" description="Helical" evidence="6">
    <location>
        <begin position="156"/>
        <end position="177"/>
    </location>
</feature>
<dbReference type="AlphaFoldDB" id="A0A484HB17"/>